<sequence length="87" mass="9964">MKCAVCGKEIVGEHFQASVDKNLNLTDKGDVVCSMECAKTYEKTLPYKGKALEHYSRITGYYQNIAGWNEGKIRELKDRKRYSLLVK</sequence>
<accession>A0A098EEA8</accession>
<dbReference type="GO" id="GO:0006260">
    <property type="term" value="P:DNA replication"/>
    <property type="evidence" value="ECO:0007669"/>
    <property type="project" value="InterPro"/>
</dbReference>
<proteinExistence type="predicted"/>
<reference evidence="1" key="1">
    <citation type="submission" date="2014-09" db="EMBL/GenBank/DDBJ databases">
        <authorList>
            <person name="Probst J Alexander"/>
        </authorList>
    </citation>
    <scope>NUCLEOTIDE SEQUENCE</scope>
</reference>
<dbReference type="Pfam" id="PF13597">
    <property type="entry name" value="NRDD"/>
    <property type="match status" value="1"/>
</dbReference>
<name>A0A098EEA8_9ZZZZ</name>
<gene>
    <name evidence="1" type="ORF">MSIBF_A560004</name>
</gene>
<dbReference type="InterPro" id="IPR012833">
    <property type="entry name" value="NrdD"/>
</dbReference>
<dbReference type="AlphaFoldDB" id="A0A098EEA8"/>
<organism evidence="1">
    <name type="scientific">groundwater metagenome</name>
    <dbReference type="NCBI Taxonomy" id="717931"/>
    <lineage>
        <taxon>unclassified sequences</taxon>
        <taxon>metagenomes</taxon>
        <taxon>ecological metagenomes</taxon>
    </lineage>
</organism>
<protein>
    <submittedName>
        <fullName evidence="1">Uncharacterized protein</fullName>
    </submittedName>
</protein>
<evidence type="ECO:0000313" key="1">
    <source>
        <dbReference type="EMBL" id="CEG13829.1"/>
    </source>
</evidence>
<dbReference type="GO" id="GO:0008998">
    <property type="term" value="F:ribonucleoside-triphosphate reductase (thioredoxin) activity"/>
    <property type="evidence" value="ECO:0007669"/>
    <property type="project" value="InterPro"/>
</dbReference>
<dbReference type="EMBL" id="CCXY01000420">
    <property type="protein sequence ID" value="CEG13829.1"/>
    <property type="molecule type" value="Genomic_DNA"/>
</dbReference>